<organism evidence="4 5">
    <name type="scientific">Musa acuminata subsp. malaccensis</name>
    <name type="common">Wild banana</name>
    <name type="synonym">Musa malaccensis</name>
    <dbReference type="NCBI Taxonomy" id="214687"/>
    <lineage>
        <taxon>Eukaryota</taxon>
        <taxon>Viridiplantae</taxon>
        <taxon>Streptophyta</taxon>
        <taxon>Embryophyta</taxon>
        <taxon>Tracheophyta</taxon>
        <taxon>Spermatophyta</taxon>
        <taxon>Magnoliopsida</taxon>
        <taxon>Liliopsida</taxon>
        <taxon>Zingiberales</taxon>
        <taxon>Musaceae</taxon>
        <taxon>Musa</taxon>
    </lineage>
</organism>
<feature type="domain" description="Aminotransferase class V" evidence="2">
    <location>
        <begin position="198"/>
        <end position="597"/>
    </location>
</feature>
<dbReference type="GO" id="GO:0006534">
    <property type="term" value="P:cysteine metabolic process"/>
    <property type="evidence" value="ECO:0000318"/>
    <property type="project" value="GO_Central"/>
</dbReference>
<dbReference type="InterPro" id="IPR015421">
    <property type="entry name" value="PyrdxlP-dep_Trfase_major"/>
</dbReference>
<name>A0A804INX3_MUSAM</name>
<dbReference type="Gene3D" id="3.40.640.10">
    <property type="entry name" value="Type I PLP-dependent aspartate aminotransferase-like (Major domain)"/>
    <property type="match status" value="1"/>
</dbReference>
<dbReference type="InterPro" id="IPR015424">
    <property type="entry name" value="PyrdxlP-dep_Trfase"/>
</dbReference>
<dbReference type="OMA" id="WIPESTD"/>
<dbReference type="Gene3D" id="3.90.1150.10">
    <property type="entry name" value="Aspartate Aminotransferase, domain 1"/>
    <property type="match status" value="1"/>
</dbReference>
<dbReference type="InterPro" id="IPR000192">
    <property type="entry name" value="Aminotrans_V_dom"/>
</dbReference>
<feature type="region of interest" description="Disordered" evidence="1">
    <location>
        <begin position="88"/>
        <end position="108"/>
    </location>
</feature>
<proteinExistence type="predicted"/>
<dbReference type="EnsemblPlants" id="Ma04_t12350.1">
    <property type="protein sequence ID" value="Ma04_p12350.1"/>
    <property type="gene ID" value="Ma04_g12350"/>
</dbReference>
<dbReference type="AlphaFoldDB" id="A0A804INX3"/>
<dbReference type="EMBL" id="HG996469">
    <property type="protein sequence ID" value="CAG1841962.1"/>
    <property type="molecule type" value="Genomic_DNA"/>
</dbReference>
<dbReference type="Proteomes" id="UP000012960">
    <property type="component" value="Unplaced"/>
</dbReference>
<dbReference type="InterPro" id="IPR015422">
    <property type="entry name" value="PyrdxlP-dep_Trfase_small"/>
</dbReference>
<gene>
    <name evidence="3" type="ORF">GSMUA_117570.1</name>
</gene>
<dbReference type="FunCoup" id="A0A804INX3">
    <property type="interactions" value="2"/>
</dbReference>
<reference evidence="4" key="2">
    <citation type="submission" date="2021-05" db="UniProtKB">
        <authorList>
            <consortium name="EnsemblPlants"/>
        </authorList>
    </citation>
    <scope>IDENTIFICATION</scope>
    <source>
        <strain evidence="4">subsp. malaccensis</strain>
    </source>
</reference>
<dbReference type="InParanoid" id="A0A804INX3"/>
<accession>A0A804INX3</accession>
<dbReference type="PANTHER" id="PTHR43586">
    <property type="entry name" value="CYSTEINE DESULFURASE"/>
    <property type="match status" value="1"/>
</dbReference>
<reference evidence="3" key="1">
    <citation type="submission" date="2021-03" db="EMBL/GenBank/DDBJ databases">
        <authorList>
            <consortium name="Genoscope - CEA"/>
            <person name="William W."/>
        </authorList>
    </citation>
    <scope>NUCLEOTIDE SEQUENCE</scope>
    <source>
        <strain evidence="3">Doubled-haploid Pahang</strain>
    </source>
</reference>
<evidence type="ECO:0000313" key="4">
    <source>
        <dbReference type="EnsemblPlants" id="Ma04_p12350.1"/>
    </source>
</evidence>
<dbReference type="Pfam" id="PF00266">
    <property type="entry name" value="Aminotran_5"/>
    <property type="match status" value="1"/>
</dbReference>
<evidence type="ECO:0000256" key="1">
    <source>
        <dbReference type="SAM" id="MobiDB-lite"/>
    </source>
</evidence>
<dbReference type="GO" id="GO:0031071">
    <property type="term" value="F:cysteine desulfurase activity"/>
    <property type="evidence" value="ECO:0000318"/>
    <property type="project" value="GO_Central"/>
</dbReference>
<protein>
    <submittedName>
        <fullName evidence="3">(wild Malaysian banana) hypothetical protein</fullName>
    </submittedName>
</protein>
<evidence type="ECO:0000313" key="5">
    <source>
        <dbReference type="Proteomes" id="UP000012960"/>
    </source>
</evidence>
<sequence>MVSLAWVGDWTVGPCEGGRRGSLSLVVAASFPSTEANDSNGGEGLSGMGAIGKGSTQTWFRKRVTRSLFSHISVSPAMSLLVMSPVEAASGHQDQPSSSDSTKRGDAKNDLTNTLVDAHDELHLLKLLHAWIPESTDIGGGGGDEHDGDRKFRWLRSQIIGAEAEFETPFGRRRITYSDHTASGRFLRFIEEFLQRDVLPFYGNTHTVDSYVGLYTGKLVKQASHYVKQCMGASPHDVLLFCGSGCTAAIKRLQEVMGITVPSILRSAVLSHLPPSERWVVFVGPHEHHSNLLSWRESLAEVVEIGLDASGAADLAALEAALQSPEFSGRMKLGSFSACSNVTGMYAGTRAIARMLHLHGAYACFDFACSGPYVDIEMRRGDLDGYDAVYLSPHKFIGGPGSPGVLLMNEDLYRIRGIPPSTSGGGTVLYVSGFDKDTLYCNDVEEREDAGTPAIVQKIRAAAAFRVKEWAGHGAIQRAEARLLRRALGRVLGNPRVLVLGSATEARQPVVSFVLYPEGTRGRHLHCRFVTRLLNDLFGIQARGGCACAGPYGHVLLGIDRTRSKAIKSAVEKGYEGIRPGWTRVSFAYYTLWEEMEFVMDAIEFVAQYGDRFLQLYSFDWKSGDWEYMHDKNVIPIKDGDYIGNTYYKYMTYARGIVDFLPHHTVKRHVPESIDPELVNFML</sequence>
<dbReference type="Gramene" id="Ma04_t12350.1">
    <property type="protein sequence ID" value="Ma04_p12350.1"/>
    <property type="gene ID" value="Ma04_g12350"/>
</dbReference>
<evidence type="ECO:0000313" key="3">
    <source>
        <dbReference type="EMBL" id="CAG1841962.1"/>
    </source>
</evidence>
<evidence type="ECO:0000259" key="2">
    <source>
        <dbReference type="Pfam" id="PF00266"/>
    </source>
</evidence>
<dbReference type="SUPFAM" id="SSF53383">
    <property type="entry name" value="PLP-dependent transferases"/>
    <property type="match status" value="1"/>
</dbReference>
<dbReference type="PANTHER" id="PTHR43586:SF19">
    <property type="entry name" value="OS01G0729600 PROTEIN"/>
    <property type="match status" value="1"/>
</dbReference>
<keyword evidence="5" id="KW-1185">Reference proteome</keyword>